<evidence type="ECO:0000256" key="13">
    <source>
        <dbReference type="SAM" id="SignalP"/>
    </source>
</evidence>
<protein>
    <recommendedName>
        <fullName evidence="4 12">Alpha-amylase</fullName>
        <ecNumber evidence="4 12">3.2.1.1</ecNumber>
    </recommendedName>
</protein>
<dbReference type="InterPro" id="IPR006048">
    <property type="entry name" value="A-amylase/branching_C"/>
</dbReference>
<name>A0AAD4Q799_9AGAM</name>
<dbReference type="GO" id="GO:0000272">
    <property type="term" value="P:polysaccharide catabolic process"/>
    <property type="evidence" value="ECO:0007669"/>
    <property type="project" value="UniProtKB-KW"/>
</dbReference>
<evidence type="ECO:0000256" key="2">
    <source>
        <dbReference type="ARBA" id="ARBA00001913"/>
    </source>
</evidence>
<evidence type="ECO:0000256" key="6">
    <source>
        <dbReference type="ARBA" id="ARBA00022801"/>
    </source>
</evidence>
<evidence type="ECO:0000256" key="10">
    <source>
        <dbReference type="ARBA" id="ARBA00023326"/>
    </source>
</evidence>
<dbReference type="Proteomes" id="UP001201163">
    <property type="component" value="Unassembled WGS sequence"/>
</dbReference>
<dbReference type="Pfam" id="PF00686">
    <property type="entry name" value="CBM_20"/>
    <property type="match status" value="1"/>
</dbReference>
<proteinExistence type="inferred from homology"/>
<dbReference type="InterPro" id="IPR013780">
    <property type="entry name" value="Glyco_hydro_b"/>
</dbReference>
<evidence type="ECO:0000259" key="14">
    <source>
        <dbReference type="PROSITE" id="PS51166"/>
    </source>
</evidence>
<keyword evidence="13" id="KW-0732">Signal</keyword>
<dbReference type="Gene3D" id="2.60.40.1180">
    <property type="entry name" value="Golgi alpha-mannosidase II"/>
    <property type="match status" value="1"/>
</dbReference>
<evidence type="ECO:0000256" key="9">
    <source>
        <dbReference type="ARBA" id="ARBA00023295"/>
    </source>
</evidence>
<feature type="signal peptide" evidence="13">
    <location>
        <begin position="1"/>
        <end position="17"/>
    </location>
</feature>
<comment type="caution">
    <text evidence="15">The sequence shown here is derived from an EMBL/GenBank/DDBJ whole genome shotgun (WGS) entry which is preliminary data.</text>
</comment>
<evidence type="ECO:0000256" key="8">
    <source>
        <dbReference type="ARBA" id="ARBA00023277"/>
    </source>
</evidence>
<dbReference type="SMART" id="SM00642">
    <property type="entry name" value="Aamy"/>
    <property type="match status" value="1"/>
</dbReference>
<dbReference type="SMART" id="SM01065">
    <property type="entry name" value="CBM_2"/>
    <property type="match status" value="1"/>
</dbReference>
<sequence>MALSLVSILSVVSLACAWPHAARSASEKKAVIVQMFEWNWDSVAAECTSFLGPAGYGFVQVSPAQEHVQGPEWWTDYQPVSYILTSKRGTREQYENMIHTCHAAGVGVIADTIWNHMTAQDSGKGVAGSDFTYYDYPGIYKDQDFHHCGLEPNDTIVDFDNKVEVWTCELGGLADLATETDYVRGRLAEYTNDLISLGADGLRLDAAKHMDPDDIADILSRLTSQPYVTQEVIWGEGQPVTPDLYIGNGDVQEFRYTSALRDAFLGLDGGISSLEDLDGRGWVAGSSANAFVSNHDTERNKGSLNVYSPSNAYTLASVFSLAHPYGRVSVLSSYGNFFNTDAGAPNLGAGSCNGSPSADWWLCQHRWIPLAGMVGFRNQVGRAPVTGWVSPSFQQIAFSRGSDGFVAINNADSAWNTTFMTGLPGGSYCNVIDGSSSPEGTCTGTAFTIGPDGSMTVTVGAHQAIAVHTGAGYGTGGPEMMELGLVPVLFNVNATTTFGENIFVVGDVPGLGNLDPTNAIPLDPTNHPLWAATAHLPPNTAFQYSFIRKEPNGTVISESAPAREDMTPASGILSIVTSWR</sequence>
<dbReference type="AlphaFoldDB" id="A0AAD4Q799"/>
<dbReference type="Pfam" id="PF02806">
    <property type="entry name" value="Alpha-amylase_C"/>
    <property type="match status" value="1"/>
</dbReference>
<comment type="cofactor">
    <cofactor evidence="2">
        <name>Ca(2+)</name>
        <dbReference type="ChEBI" id="CHEBI:29108"/>
    </cofactor>
</comment>
<organism evidence="15 16">
    <name type="scientific">Lactarius akahatsu</name>
    <dbReference type="NCBI Taxonomy" id="416441"/>
    <lineage>
        <taxon>Eukaryota</taxon>
        <taxon>Fungi</taxon>
        <taxon>Dikarya</taxon>
        <taxon>Basidiomycota</taxon>
        <taxon>Agaricomycotina</taxon>
        <taxon>Agaricomycetes</taxon>
        <taxon>Russulales</taxon>
        <taxon>Russulaceae</taxon>
        <taxon>Lactarius</taxon>
    </lineage>
</organism>
<evidence type="ECO:0000256" key="5">
    <source>
        <dbReference type="ARBA" id="ARBA00022723"/>
    </source>
</evidence>
<dbReference type="PRINTS" id="PR00110">
    <property type="entry name" value="ALPHAAMYLASE"/>
</dbReference>
<keyword evidence="7" id="KW-0106">Calcium</keyword>
<comment type="catalytic activity">
    <reaction evidence="1 12">
        <text>Endohydrolysis of (1-&gt;4)-alpha-D-glucosidic linkages in polysaccharides containing three or more (1-&gt;4)-alpha-linked D-glucose units.</text>
        <dbReference type="EC" id="3.2.1.1"/>
    </reaction>
</comment>
<dbReference type="CDD" id="cd11317">
    <property type="entry name" value="AmyAc_bac_euk_AmyA"/>
    <property type="match status" value="1"/>
</dbReference>
<dbReference type="GO" id="GO:0046872">
    <property type="term" value="F:metal ion binding"/>
    <property type="evidence" value="ECO:0007669"/>
    <property type="project" value="UniProtKB-KW"/>
</dbReference>
<evidence type="ECO:0000256" key="3">
    <source>
        <dbReference type="ARBA" id="ARBA00008061"/>
    </source>
</evidence>
<dbReference type="SUPFAM" id="SSF51445">
    <property type="entry name" value="(Trans)glycosidases"/>
    <property type="match status" value="1"/>
</dbReference>
<accession>A0AAD4Q799</accession>
<evidence type="ECO:0000256" key="4">
    <source>
        <dbReference type="ARBA" id="ARBA00012595"/>
    </source>
</evidence>
<keyword evidence="6 12" id="KW-0378">Hydrolase</keyword>
<keyword evidence="8 12" id="KW-0119">Carbohydrate metabolism</keyword>
<keyword evidence="9 12" id="KW-0326">Glycosidase</keyword>
<dbReference type="EC" id="3.2.1.1" evidence="4 12"/>
<dbReference type="Pfam" id="PF00128">
    <property type="entry name" value="Alpha-amylase"/>
    <property type="match status" value="1"/>
</dbReference>
<dbReference type="InterPro" id="IPR031319">
    <property type="entry name" value="A-amylase_C"/>
</dbReference>
<dbReference type="InterPro" id="IPR017853">
    <property type="entry name" value="GH"/>
</dbReference>
<dbReference type="SUPFAM" id="SSF51011">
    <property type="entry name" value="Glycosyl hydrolase domain"/>
    <property type="match status" value="1"/>
</dbReference>
<dbReference type="PANTHER" id="PTHR43447">
    <property type="entry name" value="ALPHA-AMYLASE"/>
    <property type="match status" value="1"/>
</dbReference>
<dbReference type="GO" id="GO:0004556">
    <property type="term" value="F:alpha-amylase activity"/>
    <property type="evidence" value="ECO:0007669"/>
    <property type="project" value="UniProtKB-UniRule"/>
</dbReference>
<dbReference type="PROSITE" id="PS51166">
    <property type="entry name" value="CBM20"/>
    <property type="match status" value="1"/>
</dbReference>
<keyword evidence="5" id="KW-0479">Metal-binding</keyword>
<dbReference type="InterPro" id="IPR006047">
    <property type="entry name" value="GH13_cat_dom"/>
</dbReference>
<dbReference type="InterPro" id="IPR013783">
    <property type="entry name" value="Ig-like_fold"/>
</dbReference>
<evidence type="ECO:0000256" key="11">
    <source>
        <dbReference type="RuleBase" id="RU003615"/>
    </source>
</evidence>
<evidence type="ECO:0000256" key="1">
    <source>
        <dbReference type="ARBA" id="ARBA00000548"/>
    </source>
</evidence>
<dbReference type="InterPro" id="IPR006046">
    <property type="entry name" value="Alpha_amylase"/>
</dbReference>
<dbReference type="SUPFAM" id="SSF49452">
    <property type="entry name" value="Starch-binding domain-like"/>
    <property type="match status" value="1"/>
</dbReference>
<evidence type="ECO:0000313" key="16">
    <source>
        <dbReference type="Proteomes" id="UP001201163"/>
    </source>
</evidence>
<dbReference type="GO" id="GO:2001070">
    <property type="term" value="F:starch binding"/>
    <property type="evidence" value="ECO:0007669"/>
    <property type="project" value="InterPro"/>
</dbReference>
<evidence type="ECO:0000313" key="15">
    <source>
        <dbReference type="EMBL" id="KAH8977806.1"/>
    </source>
</evidence>
<dbReference type="InterPro" id="IPR002044">
    <property type="entry name" value="CBM20"/>
</dbReference>
<evidence type="ECO:0000256" key="12">
    <source>
        <dbReference type="RuleBase" id="RU361134"/>
    </source>
</evidence>
<dbReference type="SMART" id="SM00632">
    <property type="entry name" value="Aamy_C"/>
    <property type="match status" value="1"/>
</dbReference>
<keyword evidence="16" id="KW-1185">Reference proteome</keyword>
<reference evidence="15" key="1">
    <citation type="submission" date="2022-01" db="EMBL/GenBank/DDBJ databases">
        <title>Comparative genomics reveals a dynamic genome evolution in the ectomycorrhizal milk-cap (Lactarius) mushrooms.</title>
        <authorList>
            <consortium name="DOE Joint Genome Institute"/>
            <person name="Lebreton A."/>
            <person name="Tang N."/>
            <person name="Kuo A."/>
            <person name="LaButti K."/>
            <person name="Drula E."/>
            <person name="Barry K."/>
            <person name="Clum A."/>
            <person name="Lipzen A."/>
            <person name="Mousain D."/>
            <person name="Ng V."/>
            <person name="Wang R."/>
            <person name="Wang X."/>
            <person name="Dai Y."/>
            <person name="Henrissat B."/>
            <person name="Grigoriev I.V."/>
            <person name="Guerin-Laguette A."/>
            <person name="Yu F."/>
            <person name="Martin F.M."/>
        </authorList>
    </citation>
    <scope>NUCLEOTIDE SEQUENCE</scope>
    <source>
        <strain evidence="15">QP</strain>
    </source>
</reference>
<gene>
    <name evidence="15" type="ORF">EDB92DRAFT_692415</name>
</gene>
<dbReference type="Gene3D" id="2.60.40.10">
    <property type="entry name" value="Immunoglobulins"/>
    <property type="match status" value="1"/>
</dbReference>
<feature type="domain" description="CBM20" evidence="14">
    <location>
        <begin position="480"/>
        <end position="580"/>
    </location>
</feature>
<evidence type="ECO:0000256" key="7">
    <source>
        <dbReference type="ARBA" id="ARBA00022837"/>
    </source>
</evidence>
<keyword evidence="10" id="KW-0624">Polysaccharide degradation</keyword>
<dbReference type="EMBL" id="JAKELL010000272">
    <property type="protein sequence ID" value="KAH8977806.1"/>
    <property type="molecule type" value="Genomic_DNA"/>
</dbReference>
<dbReference type="Gene3D" id="3.20.20.80">
    <property type="entry name" value="Glycosidases"/>
    <property type="match status" value="1"/>
</dbReference>
<comment type="similarity">
    <text evidence="3 11">Belongs to the glycosyl hydrolase 13 family.</text>
</comment>
<feature type="chain" id="PRO_5042239950" description="Alpha-amylase" evidence="13">
    <location>
        <begin position="18"/>
        <end position="580"/>
    </location>
</feature>
<dbReference type="InterPro" id="IPR013784">
    <property type="entry name" value="Carb-bd-like_fold"/>
</dbReference>